<protein>
    <submittedName>
        <fullName evidence="6">NitT/TauT family transport system substrate-binding protein</fullName>
    </submittedName>
</protein>
<name>A0ABT1JHF3_ACTCY</name>
<evidence type="ECO:0000256" key="2">
    <source>
        <dbReference type="ARBA" id="ARBA00010742"/>
    </source>
</evidence>
<dbReference type="Proteomes" id="UP000791080">
    <property type="component" value="Unassembled WGS sequence"/>
</dbReference>
<dbReference type="Gene3D" id="3.40.190.10">
    <property type="entry name" value="Periplasmic binding protein-like II"/>
    <property type="match status" value="2"/>
</dbReference>
<dbReference type="PANTHER" id="PTHR30024:SF47">
    <property type="entry name" value="TAURINE-BINDING PERIPLASMIC PROTEIN"/>
    <property type="match status" value="1"/>
</dbReference>
<dbReference type="InterPro" id="IPR001638">
    <property type="entry name" value="Solute-binding_3/MltF_N"/>
</dbReference>
<dbReference type="SMART" id="SM00062">
    <property type="entry name" value="PBPb"/>
    <property type="match status" value="1"/>
</dbReference>
<feature type="signal peptide" evidence="4">
    <location>
        <begin position="1"/>
        <end position="30"/>
    </location>
</feature>
<feature type="chain" id="PRO_5045759536" evidence="4">
    <location>
        <begin position="31"/>
        <end position="338"/>
    </location>
</feature>
<keyword evidence="3 4" id="KW-0732">Signal</keyword>
<feature type="domain" description="Solute-binding protein family 3/N-terminal" evidence="5">
    <location>
        <begin position="45"/>
        <end position="267"/>
    </location>
</feature>
<comment type="similarity">
    <text evidence="2">Belongs to the bacterial solute-binding protein SsuA/TauA family.</text>
</comment>
<dbReference type="RefSeq" id="WP_051313820.1">
    <property type="nucleotide sequence ID" value="NZ_AUBJ02000001.1"/>
</dbReference>
<evidence type="ECO:0000256" key="1">
    <source>
        <dbReference type="ARBA" id="ARBA00004418"/>
    </source>
</evidence>
<dbReference type="SUPFAM" id="SSF53850">
    <property type="entry name" value="Periplasmic binding protein-like II"/>
    <property type="match status" value="1"/>
</dbReference>
<evidence type="ECO:0000313" key="7">
    <source>
        <dbReference type="Proteomes" id="UP000791080"/>
    </source>
</evidence>
<reference evidence="6 7" key="1">
    <citation type="submission" date="2013-07" db="EMBL/GenBank/DDBJ databases">
        <authorList>
            <consortium name="DOE Joint Genome Institute"/>
            <person name="Reeve W."/>
            <person name="Huntemann M."/>
            <person name="Han J."/>
            <person name="Chen A."/>
            <person name="Kyrpides N."/>
            <person name="Mavromatis K."/>
            <person name="Markowitz V."/>
            <person name="Palaniappan K."/>
            <person name="Ivanova N."/>
            <person name="Schaumberg A."/>
            <person name="Pati A."/>
            <person name="Liolios K."/>
            <person name="Nordberg H.P."/>
            <person name="Cantor M.N."/>
            <person name="Hua S.X."/>
            <person name="Woyke T."/>
        </authorList>
    </citation>
    <scope>NUCLEOTIDE SEQUENCE [LARGE SCALE GENOMIC DNA]</scope>
    <source>
        <strain evidence="6 7">DSM 43889</strain>
    </source>
</reference>
<evidence type="ECO:0000256" key="4">
    <source>
        <dbReference type="SAM" id="SignalP"/>
    </source>
</evidence>
<organism evidence="6 7">
    <name type="scientific">Actinoalloteichus caeruleus DSM 43889</name>
    <dbReference type="NCBI Taxonomy" id="1120930"/>
    <lineage>
        <taxon>Bacteria</taxon>
        <taxon>Bacillati</taxon>
        <taxon>Actinomycetota</taxon>
        <taxon>Actinomycetes</taxon>
        <taxon>Pseudonocardiales</taxon>
        <taxon>Pseudonocardiaceae</taxon>
        <taxon>Actinoalloteichus</taxon>
        <taxon>Actinoalloteichus cyanogriseus</taxon>
    </lineage>
</organism>
<dbReference type="EMBL" id="AUBJ02000001">
    <property type="protein sequence ID" value="MCP2331634.1"/>
    <property type="molecule type" value="Genomic_DNA"/>
</dbReference>
<accession>A0ABT1JHF3</accession>
<keyword evidence="7" id="KW-1185">Reference proteome</keyword>
<evidence type="ECO:0000313" key="6">
    <source>
        <dbReference type="EMBL" id="MCP2331634.1"/>
    </source>
</evidence>
<comment type="caution">
    <text evidence="6">The sequence shown here is derived from an EMBL/GenBank/DDBJ whole genome shotgun (WGS) entry which is preliminary data.</text>
</comment>
<comment type="subcellular location">
    <subcellularLocation>
        <location evidence="1">Periplasm</location>
    </subcellularLocation>
</comment>
<dbReference type="Pfam" id="PF09084">
    <property type="entry name" value="NMT1"/>
    <property type="match status" value="1"/>
</dbReference>
<dbReference type="PROSITE" id="PS51257">
    <property type="entry name" value="PROKAR_LIPOPROTEIN"/>
    <property type="match status" value="1"/>
</dbReference>
<gene>
    <name evidence="6" type="ORF">G443_001904</name>
</gene>
<evidence type="ECO:0000256" key="3">
    <source>
        <dbReference type="ARBA" id="ARBA00022729"/>
    </source>
</evidence>
<dbReference type="InterPro" id="IPR015168">
    <property type="entry name" value="SsuA/THI5"/>
</dbReference>
<reference evidence="6 7" key="2">
    <citation type="submission" date="2022-06" db="EMBL/GenBank/DDBJ databases">
        <title>Genomic Encyclopedia of Type Strains, Phase I: the one thousand microbial genomes (KMG-I) project.</title>
        <authorList>
            <person name="Kyrpides N."/>
        </authorList>
    </citation>
    <scope>NUCLEOTIDE SEQUENCE [LARGE SCALE GENOMIC DNA]</scope>
    <source>
        <strain evidence="6 7">DSM 43889</strain>
    </source>
</reference>
<sequence>MTMRPQRHPRSGRARLGIAGVLATALLAAACGGGDTAGDGDGPTSLSVATIPTPDAASIYLAEEQGFFEEEDLDVDITLADSGGAIIPGVVRGDYQFGHSNTVSLAVAAGEGLPLQAVTNTTGTGSDPDQDISRILVAGDSPIQDAADLAGTTIAVNGLNNIGEVTIKAALENRGVDVSGLDFVEMPYPDMNAALFAGEVDAIWQLEPHLSLAEEDGARPVLSNFVEATPDAQLGYLVTNRQYAAENTEVIERFSRAMDRAKEFATDNPDETRRVLTESLGIPAEQAQDMLLPVFQPGMDVDSLRTYLELTERYGLISEQPNADDLVAPGANTSETGR</sequence>
<evidence type="ECO:0000259" key="5">
    <source>
        <dbReference type="SMART" id="SM00062"/>
    </source>
</evidence>
<dbReference type="PANTHER" id="PTHR30024">
    <property type="entry name" value="ALIPHATIC SULFONATES-BINDING PROTEIN-RELATED"/>
    <property type="match status" value="1"/>
</dbReference>
<proteinExistence type="inferred from homology"/>